<sequence length="675" mass="77304">MLCAMCMSIFFRGTLKGPHHPDEQSLVTAAKNGCRMCLHVHLTSNNGFASPLEYAIQWEIAVQRHYLISICSRTTHKEVTVSQGWHFNVNTSADANAPPGYDEFLSQVTADLESDPCRVRSEFPPLRDIPDSTGHESVAKLAKHWLENCKADHECEQQCGQQCGQQHKNWHPGRLIEVGTLHQQPRLVNREDAQLEGGYAALSHCWGPNPDFLMLKADKESEFRREIPMEKLPASFRDAIITCRRLDIPYLWIDSLCIIQDSHSDWLLQSEEMFKVYLNCELNIAIDASASAHEGAFRERDPRYLQDCCVWTPFFKPQRQNFHFVPDENEFKNGINLCEVYAVDDSAWAREEAPLTKRAWIFQERLLSPRTLYFSSDRISWECGCKRSITEYLPFSNDNAQGRGFDVNFVAEYNIPEDGDLFDFYRNFVDMYTDRELTFPVPDKLVAFAAVAGRCSSWFKGDYCAGIFRDTMPWGLLWHTSTIERMTRSQTWRAPSWSWASMDCRVRGDLIPREQNTDLAKMVDVSVELVDPNNPFGQVKSASLTLTGPLVTVDALVFSDCHTIQEHLPPRVSWENGTSALGHYFELKPDESFELDGDDSIDTWLSTHKDAFFLAIGESQYVRSGEEYPKTYGLVLKKLEDGNYTREGQWDGRFGFVDNHAQTACEFRTETITIL</sequence>
<evidence type="ECO:0000313" key="1">
    <source>
        <dbReference type="EMBL" id="UPK95923.1"/>
    </source>
</evidence>
<evidence type="ECO:0000313" key="2">
    <source>
        <dbReference type="Proteomes" id="UP000830768"/>
    </source>
</evidence>
<protein>
    <submittedName>
        <fullName evidence="1">Uncharacterized protein</fullName>
    </submittedName>
</protein>
<keyword evidence="2" id="KW-1185">Reference proteome</keyword>
<proteinExistence type="predicted"/>
<dbReference type="Proteomes" id="UP000830768">
    <property type="component" value="Chromosome 5"/>
</dbReference>
<dbReference type="EMBL" id="CP090034">
    <property type="protein sequence ID" value="UPK95923.1"/>
    <property type="molecule type" value="Genomic_DNA"/>
</dbReference>
<reference evidence="1" key="1">
    <citation type="submission" date="2021-11" db="EMBL/GenBank/DDBJ databases">
        <title>Fusarium solani-melongenae Genome sequencing and assembly.</title>
        <authorList>
            <person name="Xie S."/>
            <person name="Huang L."/>
            <person name="Zhang X."/>
        </authorList>
    </citation>
    <scope>NUCLEOTIDE SEQUENCE</scope>
    <source>
        <strain evidence="1">CRI 24-3</strain>
    </source>
</reference>
<organism evidence="1 2">
    <name type="scientific">Fusarium solani subsp. cucurbitae</name>
    <name type="common">Neocosmosporum cucurbitae</name>
    <dbReference type="NCBI Taxonomy" id="2747967"/>
    <lineage>
        <taxon>Eukaryota</taxon>
        <taxon>Fungi</taxon>
        <taxon>Dikarya</taxon>
        <taxon>Ascomycota</taxon>
        <taxon>Pezizomycotina</taxon>
        <taxon>Sordariomycetes</taxon>
        <taxon>Hypocreomycetidae</taxon>
        <taxon>Hypocreales</taxon>
        <taxon>Nectriaceae</taxon>
        <taxon>Fusarium</taxon>
        <taxon>Fusarium solani species complex</taxon>
    </lineage>
</organism>
<gene>
    <name evidence="1" type="ORF">LCI18_006858</name>
</gene>
<name>A0ACD3Z4C6_FUSSC</name>
<accession>A0ACD3Z4C6</accession>